<accession>A0A0B1TL24</accession>
<keyword evidence="2" id="KW-1185">Reference proteome</keyword>
<dbReference type="OrthoDB" id="408912at2759"/>
<sequence>MAYEPPTAVHCDLQHNAEKFKLLKYSPNKVEKLAADLRYVLKEGGVESSDVDLIVAQVSNGTTLHATNRLVRKRFYEMQMDDPEVRELLIKIFYWDYVLFNYPLPRLS</sequence>
<protein>
    <submittedName>
        <fullName evidence="1">Uncharacterized protein</fullName>
    </submittedName>
</protein>
<name>A0A0B1TL24_OESDE</name>
<dbReference type="AlphaFoldDB" id="A0A0B1TL24"/>
<evidence type="ECO:0000313" key="1">
    <source>
        <dbReference type="EMBL" id="KHJ98238.1"/>
    </source>
</evidence>
<dbReference type="InterPro" id="IPR007669">
    <property type="entry name" value="Chst-1-like"/>
</dbReference>
<dbReference type="Pfam" id="PF03567">
    <property type="entry name" value="Sulfotransfer_2"/>
    <property type="match status" value="1"/>
</dbReference>
<dbReference type="PANTHER" id="PTHR22900">
    <property type="entry name" value="PROTEIN CBG14245-RELATED"/>
    <property type="match status" value="1"/>
</dbReference>
<reference evidence="1 2" key="1">
    <citation type="submission" date="2014-03" db="EMBL/GenBank/DDBJ databases">
        <title>Draft genome of the hookworm Oesophagostomum dentatum.</title>
        <authorList>
            <person name="Mitreva M."/>
        </authorList>
    </citation>
    <scope>NUCLEOTIDE SEQUENCE [LARGE SCALE GENOMIC DNA]</scope>
    <source>
        <strain evidence="1 2">OD-Hann</strain>
    </source>
</reference>
<dbReference type="GO" id="GO:0047756">
    <property type="term" value="F:chondroitin 4-sulfotransferase activity"/>
    <property type="evidence" value="ECO:0007669"/>
    <property type="project" value="InterPro"/>
</dbReference>
<dbReference type="InterPro" id="IPR005331">
    <property type="entry name" value="Sulfotransferase"/>
</dbReference>
<dbReference type="Proteomes" id="UP000053660">
    <property type="component" value="Unassembled WGS sequence"/>
</dbReference>
<dbReference type="EMBL" id="KN549340">
    <property type="protein sequence ID" value="KHJ98238.1"/>
    <property type="molecule type" value="Genomic_DNA"/>
</dbReference>
<evidence type="ECO:0000313" key="2">
    <source>
        <dbReference type="Proteomes" id="UP000053660"/>
    </source>
</evidence>
<dbReference type="GO" id="GO:0016020">
    <property type="term" value="C:membrane"/>
    <property type="evidence" value="ECO:0007669"/>
    <property type="project" value="InterPro"/>
</dbReference>
<dbReference type="GO" id="GO:1902884">
    <property type="term" value="P:positive regulation of response to oxidative stress"/>
    <property type="evidence" value="ECO:0007669"/>
    <property type="project" value="InterPro"/>
</dbReference>
<dbReference type="GO" id="GO:0050650">
    <property type="term" value="P:chondroitin sulfate proteoglycan biosynthetic process"/>
    <property type="evidence" value="ECO:0007669"/>
    <property type="project" value="InterPro"/>
</dbReference>
<dbReference type="PANTHER" id="PTHR22900:SF8">
    <property type="entry name" value="PROTEIN CBG16438"/>
    <property type="match status" value="1"/>
</dbReference>
<organism evidence="1 2">
    <name type="scientific">Oesophagostomum dentatum</name>
    <name type="common">Nodular worm</name>
    <dbReference type="NCBI Taxonomy" id="61180"/>
    <lineage>
        <taxon>Eukaryota</taxon>
        <taxon>Metazoa</taxon>
        <taxon>Ecdysozoa</taxon>
        <taxon>Nematoda</taxon>
        <taxon>Chromadorea</taxon>
        <taxon>Rhabditida</taxon>
        <taxon>Rhabditina</taxon>
        <taxon>Rhabditomorpha</taxon>
        <taxon>Strongyloidea</taxon>
        <taxon>Strongylidae</taxon>
        <taxon>Oesophagostomum</taxon>
    </lineage>
</organism>
<proteinExistence type="predicted"/>
<gene>
    <name evidence="1" type="ORF">OESDEN_01790</name>
</gene>